<evidence type="ECO:0000256" key="5">
    <source>
        <dbReference type="ARBA" id="ARBA00023033"/>
    </source>
</evidence>
<comment type="caution">
    <text evidence="6">The sequence shown here is derived from an EMBL/GenBank/DDBJ whole genome shotgun (WGS) entry which is preliminary data.</text>
</comment>
<dbReference type="GO" id="GO:0004499">
    <property type="term" value="F:N,N-dimethylaniline monooxygenase activity"/>
    <property type="evidence" value="ECO:0007669"/>
    <property type="project" value="InterPro"/>
</dbReference>
<dbReference type="Pfam" id="PF00743">
    <property type="entry name" value="FMO-like"/>
    <property type="match status" value="1"/>
</dbReference>
<keyword evidence="3" id="KW-0274">FAD</keyword>
<evidence type="ECO:0000256" key="4">
    <source>
        <dbReference type="ARBA" id="ARBA00023002"/>
    </source>
</evidence>
<dbReference type="PANTHER" id="PTHR43872:SF1">
    <property type="entry name" value="MONOOXYGENASE, PUTATIVE (AFU_ORTHOLOGUE AFUA_8G02570)-RELATED"/>
    <property type="match status" value="1"/>
</dbReference>
<evidence type="ECO:0000256" key="3">
    <source>
        <dbReference type="ARBA" id="ARBA00022827"/>
    </source>
</evidence>
<keyword evidence="2" id="KW-0285">Flavoprotein</keyword>
<organism evidence="6 7">
    <name type="scientific">Tolypocladium paradoxum</name>
    <dbReference type="NCBI Taxonomy" id="94208"/>
    <lineage>
        <taxon>Eukaryota</taxon>
        <taxon>Fungi</taxon>
        <taxon>Dikarya</taxon>
        <taxon>Ascomycota</taxon>
        <taxon>Pezizomycotina</taxon>
        <taxon>Sordariomycetes</taxon>
        <taxon>Hypocreomycetidae</taxon>
        <taxon>Hypocreales</taxon>
        <taxon>Ophiocordycipitaceae</taxon>
        <taxon>Tolypocladium</taxon>
    </lineage>
</organism>
<dbReference type="Pfam" id="PF13450">
    <property type="entry name" value="NAD_binding_8"/>
    <property type="match status" value="1"/>
</dbReference>
<keyword evidence="4" id="KW-0560">Oxidoreductase</keyword>
<dbReference type="OrthoDB" id="66881at2759"/>
<evidence type="ECO:0000256" key="1">
    <source>
        <dbReference type="ARBA" id="ARBA00001974"/>
    </source>
</evidence>
<dbReference type="SUPFAM" id="SSF51905">
    <property type="entry name" value="FAD/NAD(P)-binding domain"/>
    <property type="match status" value="1"/>
</dbReference>
<evidence type="ECO:0000313" key="7">
    <source>
        <dbReference type="Proteomes" id="UP000237481"/>
    </source>
</evidence>
<dbReference type="GO" id="GO:0050661">
    <property type="term" value="F:NADP binding"/>
    <property type="evidence" value="ECO:0007669"/>
    <property type="project" value="InterPro"/>
</dbReference>
<protein>
    <submittedName>
        <fullName evidence="6">FAD-containing monooxygenase EthA</fullName>
    </submittedName>
</protein>
<dbReference type="GO" id="GO:0050660">
    <property type="term" value="F:flavin adenine dinucleotide binding"/>
    <property type="evidence" value="ECO:0007669"/>
    <property type="project" value="InterPro"/>
</dbReference>
<dbReference type="EMBL" id="PKSG01000453">
    <property type="protein sequence ID" value="POR35278.1"/>
    <property type="molecule type" value="Genomic_DNA"/>
</dbReference>
<name>A0A2S4KYL7_9HYPO</name>
<sequence length="493" mass="55276">MANKQDHPSSTGSLDFDVVIVGAGISGINAAYRIQTQAPPGTTYAIFEGRDSIGGTWDLFRYPGIRSDSDVFTFGFAWNPWSKRETLGMGPDIKEYMIQSAKSVGIDRHIRYRHKVTSANWIPEEKCWEVAAHNDREEKPGVYRSRFILLGTGYYDYEQPLETVIPGIDGFQGKVIHPQFWPEDYDYTGKSVVVIGSGATAVTIVPSVADKVKHVTMLQRSPTYIFPLPQHGKLTAFVFALLPRRMAQWLNRIIWILQGYLMVVVCRKFPGIAKRIIRRANIKHLPPDVAWDPHFKPRYNPWEQRLCASMDGDFFAAIRSGKASVVTDTIDTVTEDGIKLTSGAVLHPDAIVTATGLKLKFAGGIHFSINGEALDTTQRFAWRSCMLQGLPNLIFVVGYENASWTLGADCAAQLLTRLMWELRKKHVTVAMPHMDNPEEMEAKPMLSLSATYLKRMDKSFPKGGTGVWSPRSHYMADLYAAKWGDIKTGLLLK</sequence>
<gene>
    <name evidence="6" type="ORF">TPAR_04524</name>
</gene>
<keyword evidence="7" id="KW-1185">Reference proteome</keyword>
<dbReference type="Proteomes" id="UP000237481">
    <property type="component" value="Unassembled WGS sequence"/>
</dbReference>
<evidence type="ECO:0000256" key="2">
    <source>
        <dbReference type="ARBA" id="ARBA00022630"/>
    </source>
</evidence>
<evidence type="ECO:0000313" key="6">
    <source>
        <dbReference type="EMBL" id="POR35278.1"/>
    </source>
</evidence>
<keyword evidence="5 6" id="KW-0503">Monooxygenase</keyword>
<dbReference type="Gene3D" id="3.50.50.60">
    <property type="entry name" value="FAD/NAD(P)-binding domain"/>
    <property type="match status" value="1"/>
</dbReference>
<dbReference type="InterPro" id="IPR036188">
    <property type="entry name" value="FAD/NAD-bd_sf"/>
</dbReference>
<accession>A0A2S4KYL7</accession>
<dbReference type="InterPro" id="IPR020946">
    <property type="entry name" value="Flavin_mOase-like"/>
</dbReference>
<dbReference type="InterPro" id="IPR051820">
    <property type="entry name" value="FAD-binding_MO"/>
</dbReference>
<dbReference type="PANTHER" id="PTHR43872">
    <property type="entry name" value="MONOOXYGENASE, PUTATIVE (AFU_ORTHOLOGUE AFUA_8G02570)-RELATED"/>
    <property type="match status" value="1"/>
</dbReference>
<comment type="cofactor">
    <cofactor evidence="1">
        <name>FAD</name>
        <dbReference type="ChEBI" id="CHEBI:57692"/>
    </cofactor>
</comment>
<reference evidence="6 7" key="1">
    <citation type="submission" date="2018-01" db="EMBL/GenBank/DDBJ databases">
        <title>Harnessing the power of phylogenomics to disentangle the directionality and signatures of interkingdom host jumping in the parasitic fungal genus Tolypocladium.</title>
        <authorList>
            <person name="Quandt C.A."/>
            <person name="Patterson W."/>
            <person name="Spatafora J.W."/>
        </authorList>
    </citation>
    <scope>NUCLEOTIDE SEQUENCE [LARGE SCALE GENOMIC DNA]</scope>
    <source>
        <strain evidence="6 7">NRBC 100945</strain>
    </source>
</reference>
<dbReference type="AlphaFoldDB" id="A0A2S4KYL7"/>
<proteinExistence type="predicted"/>